<dbReference type="GO" id="GO:0005829">
    <property type="term" value="C:cytosol"/>
    <property type="evidence" value="ECO:0007669"/>
    <property type="project" value="TreeGrafter"/>
</dbReference>
<dbReference type="EC" id="3.5.4.3" evidence="8"/>
<dbReference type="SUPFAM" id="SSF51556">
    <property type="entry name" value="Metallo-dependent hydrolases"/>
    <property type="match status" value="1"/>
</dbReference>
<evidence type="ECO:0000256" key="1">
    <source>
        <dbReference type="ARBA" id="ARBA00004984"/>
    </source>
</evidence>
<dbReference type="FunFam" id="3.20.20.140:FF:000022">
    <property type="entry name" value="Guanine deaminase"/>
    <property type="match status" value="1"/>
</dbReference>
<dbReference type="GO" id="GO:0008892">
    <property type="term" value="F:guanine deaminase activity"/>
    <property type="evidence" value="ECO:0007669"/>
    <property type="project" value="UniProtKB-UniRule"/>
</dbReference>
<dbReference type="EMBL" id="JAKELL010000001">
    <property type="protein sequence ID" value="KAH9001307.1"/>
    <property type="molecule type" value="Genomic_DNA"/>
</dbReference>
<dbReference type="InterPro" id="IPR051607">
    <property type="entry name" value="Metallo-dep_hydrolases"/>
</dbReference>
<keyword evidence="4 8" id="KW-0378">Hydrolase</keyword>
<evidence type="ECO:0000256" key="6">
    <source>
        <dbReference type="ARBA" id="ARBA00051148"/>
    </source>
</evidence>
<dbReference type="NCBIfam" id="TIGR02967">
    <property type="entry name" value="guan_deamin"/>
    <property type="match status" value="1"/>
</dbReference>
<protein>
    <recommendedName>
        <fullName evidence="8">Guanine deaminase</fullName>
        <shortName evidence="8">Guanase</shortName>
        <ecNumber evidence="8">3.5.4.3</ecNumber>
    </recommendedName>
    <alternativeName>
        <fullName evidence="8">Guanine aminohydrolase</fullName>
    </alternativeName>
</protein>
<comment type="cofactor">
    <cofactor evidence="8">
        <name>Zn(2+)</name>
        <dbReference type="ChEBI" id="CHEBI:29105"/>
    </cofactor>
    <text evidence="8">Binds 1 zinc ion per subunit.</text>
</comment>
<organism evidence="10 11">
    <name type="scientific">Lactarius akahatsu</name>
    <dbReference type="NCBI Taxonomy" id="416441"/>
    <lineage>
        <taxon>Eukaryota</taxon>
        <taxon>Fungi</taxon>
        <taxon>Dikarya</taxon>
        <taxon>Basidiomycota</taxon>
        <taxon>Agaricomycotina</taxon>
        <taxon>Agaricomycetes</taxon>
        <taxon>Russulales</taxon>
        <taxon>Russulaceae</taxon>
        <taxon>Lactarius</taxon>
    </lineage>
</organism>
<accession>A0AAD4LRN3</accession>
<dbReference type="InterPro" id="IPR011059">
    <property type="entry name" value="Metal-dep_hydrolase_composite"/>
</dbReference>
<comment type="similarity">
    <text evidence="2 8">Belongs to the metallo-dependent hydrolases superfamily. ATZ/TRZ family.</text>
</comment>
<comment type="catalytic activity">
    <reaction evidence="6 8">
        <text>guanine + H2O + H(+) = xanthine + NH4(+)</text>
        <dbReference type="Rhea" id="RHEA:14665"/>
        <dbReference type="ChEBI" id="CHEBI:15377"/>
        <dbReference type="ChEBI" id="CHEBI:15378"/>
        <dbReference type="ChEBI" id="CHEBI:16235"/>
        <dbReference type="ChEBI" id="CHEBI:17712"/>
        <dbReference type="ChEBI" id="CHEBI:28938"/>
        <dbReference type="EC" id="3.5.4.3"/>
    </reaction>
</comment>
<evidence type="ECO:0000256" key="5">
    <source>
        <dbReference type="ARBA" id="ARBA00022833"/>
    </source>
</evidence>
<evidence type="ECO:0000256" key="3">
    <source>
        <dbReference type="ARBA" id="ARBA00022723"/>
    </source>
</evidence>
<evidence type="ECO:0000313" key="10">
    <source>
        <dbReference type="EMBL" id="KAH9001307.1"/>
    </source>
</evidence>
<evidence type="ECO:0000256" key="2">
    <source>
        <dbReference type="ARBA" id="ARBA00006745"/>
    </source>
</evidence>
<keyword evidence="11" id="KW-1185">Reference proteome</keyword>
<dbReference type="InterPro" id="IPR006680">
    <property type="entry name" value="Amidohydro-rel"/>
</dbReference>
<sequence length="477" mass="51792">MSPTDTVTQLVVFYGPLVNPKSTSSLLLLPNSLLAVAANGEIDWIEHNVHPSSVQDVLARHGSLDTLLIALKHGEFIIPGFVDTHTHAPQVPNIGSGQQYELLDWLKEVTFPMEARFADADFAHRAYTKIVERIINSGTTTCCYYGTIHLEATKKLAEIVNSYGQRAFVGKCNMDHNSLHDYVEPSVSSSIDDTNALISHIRSLPSPRLVEPVLTPRFAMSCSGSLMTQLGAIASADPSLRIQTHISENQEEVRQTLELFPEATSYADVYDRHGLLGPRTILAHAIHLGDDEIALLKERDAGVSHCPTSNFNLRSGVCPVGKLTDHGIKVGLGTDVSGGFSPSILTAIQHASIASKIVAIQHPAEPSATTSFAGRQLPLATLLYLATLGGARVCGLEDRIGSFAPGKAFDALVVSVRGDTGNPGLWGVDLDEALNVKHVESKELEVWLERFLFTGDDRNIRRVYVQGQWIGGAERIR</sequence>
<gene>
    <name evidence="10" type="ORF">EDB92DRAFT_1788898</name>
</gene>
<evidence type="ECO:0000313" key="11">
    <source>
        <dbReference type="Proteomes" id="UP001201163"/>
    </source>
</evidence>
<dbReference type="Gene3D" id="3.20.20.140">
    <property type="entry name" value="Metal-dependent hydrolases"/>
    <property type="match status" value="1"/>
</dbReference>
<reference evidence="10" key="1">
    <citation type="submission" date="2022-01" db="EMBL/GenBank/DDBJ databases">
        <title>Comparative genomics reveals a dynamic genome evolution in the ectomycorrhizal milk-cap (Lactarius) mushrooms.</title>
        <authorList>
            <consortium name="DOE Joint Genome Institute"/>
            <person name="Lebreton A."/>
            <person name="Tang N."/>
            <person name="Kuo A."/>
            <person name="LaButti K."/>
            <person name="Drula E."/>
            <person name="Barry K."/>
            <person name="Clum A."/>
            <person name="Lipzen A."/>
            <person name="Mousain D."/>
            <person name="Ng V."/>
            <person name="Wang R."/>
            <person name="Wang X."/>
            <person name="Dai Y."/>
            <person name="Henrissat B."/>
            <person name="Grigoriev I.V."/>
            <person name="Guerin-Laguette A."/>
            <person name="Yu F."/>
            <person name="Martin F.M."/>
        </authorList>
    </citation>
    <scope>NUCLEOTIDE SEQUENCE</scope>
    <source>
        <strain evidence="10">QP</strain>
    </source>
</reference>
<dbReference type="AlphaFoldDB" id="A0AAD4LRN3"/>
<dbReference type="Pfam" id="PF01979">
    <property type="entry name" value="Amidohydro_1"/>
    <property type="match status" value="1"/>
</dbReference>
<dbReference type="InterPro" id="IPR014311">
    <property type="entry name" value="Guanine_deaminase"/>
</dbReference>
<evidence type="ECO:0000256" key="4">
    <source>
        <dbReference type="ARBA" id="ARBA00022801"/>
    </source>
</evidence>
<evidence type="ECO:0000256" key="7">
    <source>
        <dbReference type="ARBA" id="ARBA00056079"/>
    </source>
</evidence>
<dbReference type="PANTHER" id="PTHR11271">
    <property type="entry name" value="GUANINE DEAMINASE"/>
    <property type="match status" value="1"/>
</dbReference>
<keyword evidence="3 8" id="KW-0479">Metal-binding</keyword>
<comment type="function">
    <text evidence="7 8">Catalyzes the hydrolytic deamination of guanine, producing xanthine and ammonia.</text>
</comment>
<dbReference type="GO" id="GO:0008270">
    <property type="term" value="F:zinc ion binding"/>
    <property type="evidence" value="ECO:0007669"/>
    <property type="project" value="UniProtKB-UniRule"/>
</dbReference>
<dbReference type="Proteomes" id="UP001201163">
    <property type="component" value="Unassembled WGS sequence"/>
</dbReference>
<name>A0AAD4LRN3_9AGAM</name>
<feature type="domain" description="Amidohydrolase-related" evidence="9">
    <location>
        <begin position="76"/>
        <end position="469"/>
    </location>
</feature>
<dbReference type="InterPro" id="IPR032466">
    <property type="entry name" value="Metal_Hydrolase"/>
</dbReference>
<proteinExistence type="inferred from homology"/>
<comment type="pathway">
    <text evidence="1 8">Purine metabolism; guanine degradation; xanthine from guanine: step 1/1.</text>
</comment>
<evidence type="ECO:0000256" key="8">
    <source>
        <dbReference type="RuleBase" id="RU366009"/>
    </source>
</evidence>
<keyword evidence="5 8" id="KW-0862">Zinc</keyword>
<evidence type="ECO:0000259" key="9">
    <source>
        <dbReference type="Pfam" id="PF01979"/>
    </source>
</evidence>
<dbReference type="Gene3D" id="2.30.40.10">
    <property type="entry name" value="Urease, subunit C, domain 1"/>
    <property type="match status" value="1"/>
</dbReference>
<comment type="caution">
    <text evidence="10">The sequence shown here is derived from an EMBL/GenBank/DDBJ whole genome shotgun (WGS) entry which is preliminary data.</text>
</comment>
<dbReference type="PANTHER" id="PTHR11271:SF6">
    <property type="entry name" value="GUANINE DEAMINASE"/>
    <property type="match status" value="1"/>
</dbReference>
<dbReference type="GO" id="GO:0006147">
    <property type="term" value="P:guanine catabolic process"/>
    <property type="evidence" value="ECO:0007669"/>
    <property type="project" value="UniProtKB-UniRule"/>
</dbReference>